<evidence type="ECO:0000313" key="3">
    <source>
        <dbReference type="Proteomes" id="UP000758603"/>
    </source>
</evidence>
<dbReference type="GeneID" id="70127508"/>
<dbReference type="RefSeq" id="XP_045953048.1">
    <property type="nucleotide sequence ID" value="XM_046098616.1"/>
</dbReference>
<name>A0A9P8U9P4_9PEZI</name>
<keyword evidence="2" id="KW-0378">Hydrolase</keyword>
<dbReference type="InterPro" id="IPR002018">
    <property type="entry name" value="CarbesteraseB"/>
</dbReference>
<dbReference type="GO" id="GO:0016787">
    <property type="term" value="F:hydrolase activity"/>
    <property type="evidence" value="ECO:0007669"/>
    <property type="project" value="UniProtKB-KW"/>
</dbReference>
<organism evidence="2 3">
    <name type="scientific">Truncatella angustata</name>
    <dbReference type="NCBI Taxonomy" id="152316"/>
    <lineage>
        <taxon>Eukaryota</taxon>
        <taxon>Fungi</taxon>
        <taxon>Dikarya</taxon>
        <taxon>Ascomycota</taxon>
        <taxon>Pezizomycotina</taxon>
        <taxon>Sordariomycetes</taxon>
        <taxon>Xylariomycetidae</taxon>
        <taxon>Amphisphaeriales</taxon>
        <taxon>Sporocadaceae</taxon>
        <taxon>Truncatella</taxon>
    </lineage>
</organism>
<keyword evidence="3" id="KW-1185">Reference proteome</keyword>
<evidence type="ECO:0000313" key="2">
    <source>
        <dbReference type="EMBL" id="KAH6646534.1"/>
    </source>
</evidence>
<dbReference type="SUPFAM" id="SSF53474">
    <property type="entry name" value="alpha/beta-Hydrolases"/>
    <property type="match status" value="1"/>
</dbReference>
<dbReference type="Pfam" id="PF00135">
    <property type="entry name" value="COesterase"/>
    <property type="match status" value="1"/>
</dbReference>
<reference evidence="2" key="1">
    <citation type="journal article" date="2021" name="Nat. Commun.">
        <title>Genetic determinants of endophytism in the Arabidopsis root mycobiome.</title>
        <authorList>
            <person name="Mesny F."/>
            <person name="Miyauchi S."/>
            <person name="Thiergart T."/>
            <person name="Pickel B."/>
            <person name="Atanasova L."/>
            <person name="Karlsson M."/>
            <person name="Huettel B."/>
            <person name="Barry K.W."/>
            <person name="Haridas S."/>
            <person name="Chen C."/>
            <person name="Bauer D."/>
            <person name="Andreopoulos W."/>
            <person name="Pangilinan J."/>
            <person name="LaButti K."/>
            <person name="Riley R."/>
            <person name="Lipzen A."/>
            <person name="Clum A."/>
            <person name="Drula E."/>
            <person name="Henrissat B."/>
            <person name="Kohler A."/>
            <person name="Grigoriev I.V."/>
            <person name="Martin F.M."/>
            <person name="Hacquard S."/>
        </authorList>
    </citation>
    <scope>NUCLEOTIDE SEQUENCE</scope>
    <source>
        <strain evidence="2">MPI-SDFR-AT-0073</strain>
    </source>
</reference>
<protein>
    <submittedName>
        <fullName evidence="2">Alpha/Beta hydrolase protein</fullName>
    </submittedName>
</protein>
<dbReference type="PANTHER" id="PTHR11559">
    <property type="entry name" value="CARBOXYLESTERASE"/>
    <property type="match status" value="1"/>
</dbReference>
<proteinExistence type="predicted"/>
<dbReference type="AlphaFoldDB" id="A0A9P8U9P4"/>
<dbReference type="EMBL" id="JAGPXC010000009">
    <property type="protein sequence ID" value="KAH6646534.1"/>
    <property type="molecule type" value="Genomic_DNA"/>
</dbReference>
<gene>
    <name evidence="2" type="ORF">BKA67DRAFT_524826</name>
</gene>
<feature type="domain" description="Carboxylesterase type B" evidence="1">
    <location>
        <begin position="19"/>
        <end position="269"/>
    </location>
</feature>
<dbReference type="OrthoDB" id="408631at2759"/>
<comment type="caution">
    <text evidence="2">The sequence shown here is derived from an EMBL/GenBank/DDBJ whole genome shotgun (WGS) entry which is preliminary data.</text>
</comment>
<dbReference type="Gene3D" id="3.40.50.1820">
    <property type="entry name" value="alpha/beta hydrolase"/>
    <property type="match status" value="2"/>
</dbReference>
<dbReference type="InterPro" id="IPR050309">
    <property type="entry name" value="Type-B_Carboxylest/Lipase"/>
</dbReference>
<accession>A0A9P8U9P4</accession>
<sequence>MSVYSPSGGNYTEYFPLNSFSENCLTLNVWAPSSSETKLPVIVWFFGGGFVQGGTNSPYFNPQAWVQRTQKHIMVTVNFRSNIFGFPNAMGLMKQNLGLLDQRLALEWVRDNIANFGGNPAKIVGWGESGGAEAVDYLNFAYPSDPIYSGTILDSATALFPRAGGRTFDTAQTNFTAVAAALGCHSTSSEINCLRGVTWQAIEAVLSADPTLKFLPIVDNVTVFQNYSDRYAINAISSVPALIGTNLHEFNEGIPTPLSPTFNQSASDKNTIEIFLCTAALTSQARQSHSLTTYRYRYDGNFSNISPSKYSGAYHAAELPLIFGTAGDFHGVSTAYENAVSRSMQDLWLDFARDPEYGLRISGWGTYDQGKAVILGDEDEPVKGIDVSQLDGVCDILPVVI</sequence>
<dbReference type="InterPro" id="IPR029058">
    <property type="entry name" value="AB_hydrolase_fold"/>
</dbReference>
<evidence type="ECO:0000259" key="1">
    <source>
        <dbReference type="Pfam" id="PF00135"/>
    </source>
</evidence>
<dbReference type="Proteomes" id="UP000758603">
    <property type="component" value="Unassembled WGS sequence"/>
</dbReference>